<dbReference type="EMBL" id="WJXW01000007">
    <property type="protein sequence ID" value="KAF9734829.1"/>
    <property type="molecule type" value="Genomic_DNA"/>
</dbReference>
<evidence type="ECO:0000313" key="2">
    <source>
        <dbReference type="EMBL" id="KAF9734829.1"/>
    </source>
</evidence>
<feature type="compositionally biased region" description="Basic and acidic residues" evidence="1">
    <location>
        <begin position="69"/>
        <end position="79"/>
    </location>
</feature>
<organism evidence="2 3">
    <name type="scientific">Paraphaeosphaeria minitans</name>
    <dbReference type="NCBI Taxonomy" id="565426"/>
    <lineage>
        <taxon>Eukaryota</taxon>
        <taxon>Fungi</taxon>
        <taxon>Dikarya</taxon>
        <taxon>Ascomycota</taxon>
        <taxon>Pezizomycotina</taxon>
        <taxon>Dothideomycetes</taxon>
        <taxon>Pleosporomycetidae</taxon>
        <taxon>Pleosporales</taxon>
        <taxon>Massarineae</taxon>
        <taxon>Didymosphaeriaceae</taxon>
        <taxon>Paraphaeosphaeria</taxon>
    </lineage>
</organism>
<gene>
    <name evidence="2" type="ORF">PMIN01_07732</name>
</gene>
<accession>A0A9P6KQR6</accession>
<evidence type="ECO:0000256" key="1">
    <source>
        <dbReference type="SAM" id="MobiDB-lite"/>
    </source>
</evidence>
<dbReference type="AlphaFoldDB" id="A0A9P6KQR6"/>
<dbReference type="Proteomes" id="UP000756921">
    <property type="component" value="Unassembled WGS sequence"/>
</dbReference>
<evidence type="ECO:0000313" key="3">
    <source>
        <dbReference type="Proteomes" id="UP000756921"/>
    </source>
</evidence>
<feature type="non-terminal residue" evidence="2">
    <location>
        <position position="1"/>
    </location>
</feature>
<sequence length="253" mass="28086">GRTGQAIDDSLSGEQTSASHHKPPSVLRCSAPLQRVLLVAGCMCLDSPEEPALLFPHRPSNGKIVQPRGARDGQREHQRCRGARPSDLAFPERPRPRPPGLAFPERPPGLAFPERPPGLAFPFRGYNQNNHLTSPSQDDHHHDSPPPSSTAAPPTSNFQAPRSWNKARRSITLVPIRMPRCTRDSKRYGTARCACARRQLIDIAREGEDAWSPTLNKTVPPLKTEKLRVTKRLVQKSGHFPTPSRPRDEKDEG</sequence>
<protein>
    <submittedName>
        <fullName evidence="2">Uncharacterized protein</fullName>
    </submittedName>
</protein>
<feature type="region of interest" description="Disordered" evidence="1">
    <location>
        <begin position="55"/>
        <end position="166"/>
    </location>
</feature>
<comment type="caution">
    <text evidence="2">The sequence shown here is derived from an EMBL/GenBank/DDBJ whole genome shotgun (WGS) entry which is preliminary data.</text>
</comment>
<feature type="region of interest" description="Disordered" evidence="1">
    <location>
        <begin position="232"/>
        <end position="253"/>
    </location>
</feature>
<proteinExistence type="predicted"/>
<feature type="compositionally biased region" description="Pro residues" evidence="1">
    <location>
        <begin position="97"/>
        <end position="107"/>
    </location>
</feature>
<name>A0A9P6KQR6_9PLEO</name>
<keyword evidence="3" id="KW-1185">Reference proteome</keyword>
<feature type="region of interest" description="Disordered" evidence="1">
    <location>
        <begin position="1"/>
        <end position="24"/>
    </location>
</feature>
<reference evidence="2" key="1">
    <citation type="journal article" date="2020" name="Mol. Plant Microbe Interact.">
        <title>Genome Sequence of the Biocontrol Agent Coniothyrium minitans strain Conio (IMI 134523).</title>
        <authorList>
            <person name="Patel D."/>
            <person name="Shittu T.A."/>
            <person name="Baroncelli R."/>
            <person name="Muthumeenakshi S."/>
            <person name="Osborne T.H."/>
            <person name="Janganan T.K."/>
            <person name="Sreenivasaprasad S."/>
        </authorList>
    </citation>
    <scope>NUCLEOTIDE SEQUENCE</scope>
    <source>
        <strain evidence="2">Conio</strain>
    </source>
</reference>